<dbReference type="InterPro" id="IPR039428">
    <property type="entry name" value="NUOK/Mnh_C1-like"/>
</dbReference>
<feature type="transmembrane region" description="Helical" evidence="11">
    <location>
        <begin position="49"/>
        <end position="74"/>
    </location>
</feature>
<dbReference type="GO" id="GO:0016020">
    <property type="term" value="C:membrane"/>
    <property type="evidence" value="ECO:0007669"/>
    <property type="project" value="UniProtKB-SubCell"/>
</dbReference>
<evidence type="ECO:0000256" key="6">
    <source>
        <dbReference type="ARBA" id="ARBA00022989"/>
    </source>
</evidence>
<dbReference type="Pfam" id="PF00420">
    <property type="entry name" value="Oxidored_q2"/>
    <property type="match status" value="1"/>
</dbReference>
<evidence type="ECO:0000256" key="1">
    <source>
        <dbReference type="ARBA" id="ARBA00004141"/>
    </source>
</evidence>
<feature type="transmembrane region" description="Helical" evidence="11">
    <location>
        <begin position="21"/>
        <end position="43"/>
    </location>
</feature>
<evidence type="ECO:0000256" key="5">
    <source>
        <dbReference type="ARBA" id="ARBA00022967"/>
    </source>
</evidence>
<geneLocation type="mitochondrion" evidence="12"/>
<organism evidence="12">
    <name type="scientific">Aphrophora alni</name>
    <name type="common">European alder spittlebug</name>
    <dbReference type="NCBI Taxonomy" id="295201"/>
    <lineage>
        <taxon>Eukaryota</taxon>
        <taxon>Metazoa</taxon>
        <taxon>Ecdysozoa</taxon>
        <taxon>Arthropoda</taxon>
        <taxon>Hexapoda</taxon>
        <taxon>Insecta</taxon>
        <taxon>Pterygota</taxon>
        <taxon>Neoptera</taxon>
        <taxon>Paraneoptera</taxon>
        <taxon>Hemiptera</taxon>
        <taxon>Auchenorrhyncha</taxon>
        <taxon>Cercopoidea</taxon>
        <taxon>Aphrophoridae</taxon>
        <taxon>Aphrophora</taxon>
    </lineage>
</organism>
<keyword evidence="4 11" id="KW-0812">Transmembrane</keyword>
<protein>
    <recommendedName>
        <fullName evidence="3">NADH-ubiquinone oxidoreductase chain 4L</fullName>
    </recommendedName>
    <alternativeName>
        <fullName evidence="9">NADH dehydrogenase subunit 4L</fullName>
    </alternativeName>
</protein>
<evidence type="ECO:0000256" key="11">
    <source>
        <dbReference type="SAM" id="Phobius"/>
    </source>
</evidence>
<keyword evidence="6 11" id="KW-1133">Transmembrane helix</keyword>
<sequence length="90" mass="10729">MYMYMYIVGLWTLCSKRKHMFLCLLSLEFIILSLFLTIYLYLMMYNYEFYFGMVFLCFSVCEGVLGLSILICLIRSHGNDYLNSFSMILC</sequence>
<comment type="catalytic activity">
    <reaction evidence="10">
        <text>a ubiquinone + NADH + 5 H(+)(in) = a ubiquinol + NAD(+) + 4 H(+)(out)</text>
        <dbReference type="Rhea" id="RHEA:29091"/>
        <dbReference type="Rhea" id="RHEA-COMP:9565"/>
        <dbReference type="Rhea" id="RHEA-COMP:9566"/>
        <dbReference type="ChEBI" id="CHEBI:15378"/>
        <dbReference type="ChEBI" id="CHEBI:16389"/>
        <dbReference type="ChEBI" id="CHEBI:17976"/>
        <dbReference type="ChEBI" id="CHEBI:57540"/>
        <dbReference type="ChEBI" id="CHEBI:57945"/>
        <dbReference type="EC" id="7.1.1.2"/>
    </reaction>
</comment>
<evidence type="ECO:0000256" key="4">
    <source>
        <dbReference type="ARBA" id="ARBA00022692"/>
    </source>
</evidence>
<keyword evidence="12" id="KW-0496">Mitochondrion</keyword>
<evidence type="ECO:0000256" key="8">
    <source>
        <dbReference type="ARBA" id="ARBA00023136"/>
    </source>
</evidence>
<evidence type="ECO:0000256" key="2">
    <source>
        <dbReference type="ARBA" id="ARBA00010519"/>
    </source>
</evidence>
<reference evidence="12" key="1">
    <citation type="journal article" date="2017" name="Sci. Rep.">
        <title>Deep-level phylogeny of Cicadomorpha inferred from mitochondrial genomes sequenced by NGS.</title>
        <authorList>
            <person name="Song N."/>
            <person name="Cai W."/>
            <person name="Li H."/>
        </authorList>
    </citation>
    <scope>NUCLEOTIDE SEQUENCE</scope>
</reference>
<evidence type="ECO:0000256" key="10">
    <source>
        <dbReference type="ARBA" id="ARBA00049551"/>
    </source>
</evidence>
<keyword evidence="5" id="KW-1278">Translocase</keyword>
<evidence type="ECO:0000256" key="3">
    <source>
        <dbReference type="ARBA" id="ARBA00016612"/>
    </source>
</evidence>
<dbReference type="EMBL" id="KY039122">
    <property type="protein sequence ID" value="ATF28561.1"/>
    <property type="molecule type" value="Genomic_DNA"/>
</dbReference>
<dbReference type="AlphaFoldDB" id="A0A343KGG9"/>
<accession>A0A343KGG9</accession>
<comment type="similarity">
    <text evidence="2">Belongs to the complex I subunit 4L family.</text>
</comment>
<proteinExistence type="inferred from homology"/>
<evidence type="ECO:0000313" key="12">
    <source>
        <dbReference type="EMBL" id="ATF28561.1"/>
    </source>
</evidence>
<gene>
    <name evidence="12" type="primary">nad4l</name>
</gene>
<dbReference type="Gene3D" id="1.10.287.3510">
    <property type="match status" value="1"/>
</dbReference>
<comment type="subcellular location">
    <subcellularLocation>
        <location evidence="1">Membrane</location>
        <topology evidence="1">Multi-pass membrane protein</topology>
    </subcellularLocation>
</comment>
<evidence type="ECO:0000256" key="7">
    <source>
        <dbReference type="ARBA" id="ARBA00023027"/>
    </source>
</evidence>
<keyword evidence="7" id="KW-0520">NAD</keyword>
<keyword evidence="8 11" id="KW-0472">Membrane</keyword>
<dbReference type="GO" id="GO:0008137">
    <property type="term" value="F:NADH dehydrogenase (ubiquinone) activity"/>
    <property type="evidence" value="ECO:0007669"/>
    <property type="project" value="UniProtKB-EC"/>
</dbReference>
<evidence type="ECO:0000256" key="9">
    <source>
        <dbReference type="ARBA" id="ARBA00031586"/>
    </source>
</evidence>
<name>A0A343KGG9_APHAD</name>